<dbReference type="InterPro" id="IPR011042">
    <property type="entry name" value="6-blade_b-propeller_TolB-like"/>
</dbReference>
<evidence type="ECO:0000313" key="3">
    <source>
        <dbReference type="EMBL" id="MBO8474487.1"/>
    </source>
</evidence>
<comment type="caution">
    <text evidence="3">The sequence shown here is derived from an EMBL/GenBank/DDBJ whole genome shotgun (WGS) entry which is preliminary data.</text>
</comment>
<comment type="similarity">
    <text evidence="1">Belongs to the TolB family.</text>
</comment>
<dbReference type="SUPFAM" id="SSF82171">
    <property type="entry name" value="DPP6 N-terminal domain-like"/>
    <property type="match status" value="1"/>
</dbReference>
<dbReference type="PANTHER" id="PTHR36842">
    <property type="entry name" value="PROTEIN TOLB HOMOLOG"/>
    <property type="match status" value="1"/>
</dbReference>
<evidence type="ECO:0000256" key="1">
    <source>
        <dbReference type="ARBA" id="ARBA00009820"/>
    </source>
</evidence>
<dbReference type="InterPro" id="IPR011659">
    <property type="entry name" value="WD40"/>
</dbReference>
<dbReference type="Pfam" id="PF07676">
    <property type="entry name" value="PD40"/>
    <property type="match status" value="1"/>
</dbReference>
<dbReference type="Gene3D" id="2.120.10.30">
    <property type="entry name" value="TolB, C-terminal domain"/>
    <property type="match status" value="2"/>
</dbReference>
<name>A0A9D9IKK7_9BACT</name>
<keyword evidence="2" id="KW-0732">Signal</keyword>
<proteinExistence type="inferred from homology"/>
<reference evidence="3" key="1">
    <citation type="submission" date="2020-10" db="EMBL/GenBank/DDBJ databases">
        <authorList>
            <person name="Gilroy R."/>
        </authorList>
    </citation>
    <scope>NUCLEOTIDE SEQUENCE</scope>
    <source>
        <strain evidence="3">B1-13419</strain>
    </source>
</reference>
<dbReference type="PROSITE" id="PS51257">
    <property type="entry name" value="PROKAR_LIPOPROTEIN"/>
    <property type="match status" value="1"/>
</dbReference>
<dbReference type="PANTHER" id="PTHR36842:SF1">
    <property type="entry name" value="PROTEIN TOLB"/>
    <property type="match status" value="1"/>
</dbReference>
<sequence length="628" mass="68636">MKRNMLLFFLLSAMLLACDRPSHSQPVSAEAPDLEGMLVWKTTRDDGRTGLSLYDFSTDKVVDLSSTWNMTALSGPSISPDGTKLAFAATVGGSRDIFLYDITDGKVPVSLTEGSGERNDEPRFSFDGTSLLFRRGTQIFSMEISSGKLTQIVFDPSTTYYTPAPVPSGSHVLYSTGTGSTSAIGVFDMDRQSSSILYDRQYVQDLGPVAVDDNSFYYVSGYSVDNPVGQVCKGYLNGSGSVNLPFNDSGSSCSCPSPVSGDWLIVSSDRNRGNGSDLYIANAADGAIFPMSVYNPGICTEADEEESCYCAANVHVAEPEDGGGNQQPVGDDITSDTEMPALKGRLVFHNYTSYDAMDSKMYIFDFESGELETISTGWTTVTHPMNGHFSSDGKRLTFMGIGNGNTWDVFVWDIERGGQPVNLTGSGDYRDEDPKFSFDGTRIAFKRNDRLAEIDMLTGEIRVLSSNDASSDPYSMPYYSTDGTKMVYGGGSGQDAYIGCWDIASSQKSVLYDRTGVVEYYPITIDAESFYYSAHVSETDNHDQLYKGFWDKRSPVKLAFNRTDADYSDACPVSSGWLVLCSTRSDSEGGYDLYIAHESSGAIYSLDKYNGSINTEKNELGASYCYRR</sequence>
<evidence type="ECO:0000256" key="2">
    <source>
        <dbReference type="SAM" id="SignalP"/>
    </source>
</evidence>
<reference evidence="3" key="2">
    <citation type="journal article" date="2021" name="PeerJ">
        <title>Extensive microbial diversity within the chicken gut microbiome revealed by metagenomics and culture.</title>
        <authorList>
            <person name="Gilroy R."/>
            <person name="Ravi A."/>
            <person name="Getino M."/>
            <person name="Pursley I."/>
            <person name="Horton D.L."/>
            <person name="Alikhan N.F."/>
            <person name="Baker D."/>
            <person name="Gharbi K."/>
            <person name="Hall N."/>
            <person name="Watson M."/>
            <person name="Adriaenssens E.M."/>
            <person name="Foster-Nyarko E."/>
            <person name="Jarju S."/>
            <person name="Secka A."/>
            <person name="Antonio M."/>
            <person name="Oren A."/>
            <person name="Chaudhuri R.R."/>
            <person name="La Ragione R."/>
            <person name="Hildebrand F."/>
            <person name="Pallen M.J."/>
        </authorList>
    </citation>
    <scope>NUCLEOTIDE SEQUENCE</scope>
    <source>
        <strain evidence="3">B1-13419</strain>
    </source>
</reference>
<dbReference type="Proteomes" id="UP000823757">
    <property type="component" value="Unassembled WGS sequence"/>
</dbReference>
<feature type="chain" id="PRO_5038374293" evidence="2">
    <location>
        <begin position="25"/>
        <end position="628"/>
    </location>
</feature>
<accession>A0A9D9IKK7</accession>
<dbReference type="EMBL" id="JADIMD010000059">
    <property type="protein sequence ID" value="MBO8474487.1"/>
    <property type="molecule type" value="Genomic_DNA"/>
</dbReference>
<protein>
    <submittedName>
        <fullName evidence="3">PD40 domain-containing protein</fullName>
    </submittedName>
</protein>
<dbReference type="AlphaFoldDB" id="A0A9D9IKK7"/>
<gene>
    <name evidence="3" type="ORF">IAB91_04240</name>
</gene>
<feature type="signal peptide" evidence="2">
    <location>
        <begin position="1"/>
        <end position="24"/>
    </location>
</feature>
<organism evidence="3 4">
    <name type="scientific">Candidatus Cryptobacteroides faecigallinarum</name>
    <dbReference type="NCBI Taxonomy" id="2840763"/>
    <lineage>
        <taxon>Bacteria</taxon>
        <taxon>Pseudomonadati</taxon>
        <taxon>Bacteroidota</taxon>
        <taxon>Bacteroidia</taxon>
        <taxon>Bacteroidales</taxon>
        <taxon>Candidatus Cryptobacteroides</taxon>
    </lineage>
</organism>
<evidence type="ECO:0000313" key="4">
    <source>
        <dbReference type="Proteomes" id="UP000823757"/>
    </source>
</evidence>